<proteinExistence type="predicted"/>
<evidence type="ECO:0000313" key="2">
    <source>
        <dbReference type="EMBL" id="KAF2741641.1"/>
    </source>
</evidence>
<sequence>MDMTVVRSVLCSSDPDPIPIAVESSQQYESILSRDAKAVELSPVVLGDESVTIMPNPTRYIILSTSTQGSGSNASFGHTQRMRSAFEIISDPPHGFSAGPTQMIPVSAHSVLDPPLITEFESNSLTMTSPAAIEHDSLEPKTHGVCSEEEPSLHDTERIENCGDLAFTEHSLRGLPPECVPALRHDSGLELVDCPKHMHSQPMDHKINKHPSHSGSTFDPILQGSSQQSTAKDSHSTEPDFNRNESLSDATPESMQCQAPVEEQDLEHLTPRDSEEMALEPMGGVPGASVSPRKGTSAAAVEPGRAPCEDDYRDPGSPILAHPNTRIDPNTGVPKVLVLPPDLCLDCGVAMGREGFNSELSPFASHTSNDFYVGLLGEQKIYKSYISTSLARDPR</sequence>
<organism evidence="2 3">
    <name type="scientific">Sporormia fimetaria CBS 119925</name>
    <dbReference type="NCBI Taxonomy" id="1340428"/>
    <lineage>
        <taxon>Eukaryota</taxon>
        <taxon>Fungi</taxon>
        <taxon>Dikarya</taxon>
        <taxon>Ascomycota</taxon>
        <taxon>Pezizomycotina</taxon>
        <taxon>Dothideomycetes</taxon>
        <taxon>Pleosporomycetidae</taxon>
        <taxon>Pleosporales</taxon>
        <taxon>Sporormiaceae</taxon>
        <taxon>Sporormia</taxon>
    </lineage>
</organism>
<keyword evidence="3" id="KW-1185">Reference proteome</keyword>
<feature type="compositionally biased region" description="Basic and acidic residues" evidence="1">
    <location>
        <begin position="232"/>
        <end position="243"/>
    </location>
</feature>
<feature type="region of interest" description="Disordered" evidence="1">
    <location>
        <begin position="194"/>
        <end position="257"/>
    </location>
</feature>
<dbReference type="EMBL" id="MU006640">
    <property type="protein sequence ID" value="KAF2741641.1"/>
    <property type="molecule type" value="Genomic_DNA"/>
</dbReference>
<gene>
    <name evidence="2" type="ORF">M011DRAFT_463084</name>
</gene>
<evidence type="ECO:0000313" key="3">
    <source>
        <dbReference type="Proteomes" id="UP000799440"/>
    </source>
</evidence>
<reference evidence="2" key="1">
    <citation type="journal article" date="2020" name="Stud. Mycol.">
        <title>101 Dothideomycetes genomes: a test case for predicting lifestyles and emergence of pathogens.</title>
        <authorList>
            <person name="Haridas S."/>
            <person name="Albert R."/>
            <person name="Binder M."/>
            <person name="Bloem J."/>
            <person name="Labutti K."/>
            <person name="Salamov A."/>
            <person name="Andreopoulos B."/>
            <person name="Baker S."/>
            <person name="Barry K."/>
            <person name="Bills G."/>
            <person name="Bluhm B."/>
            <person name="Cannon C."/>
            <person name="Castanera R."/>
            <person name="Culley D."/>
            <person name="Daum C."/>
            <person name="Ezra D."/>
            <person name="Gonzalez J."/>
            <person name="Henrissat B."/>
            <person name="Kuo A."/>
            <person name="Liang C."/>
            <person name="Lipzen A."/>
            <person name="Lutzoni F."/>
            <person name="Magnuson J."/>
            <person name="Mondo S."/>
            <person name="Nolan M."/>
            <person name="Ohm R."/>
            <person name="Pangilinan J."/>
            <person name="Park H.-J."/>
            <person name="Ramirez L."/>
            <person name="Alfaro M."/>
            <person name="Sun H."/>
            <person name="Tritt A."/>
            <person name="Yoshinaga Y."/>
            <person name="Zwiers L.-H."/>
            <person name="Turgeon B."/>
            <person name="Goodwin S."/>
            <person name="Spatafora J."/>
            <person name="Crous P."/>
            <person name="Grigoriev I."/>
        </authorList>
    </citation>
    <scope>NUCLEOTIDE SEQUENCE</scope>
    <source>
        <strain evidence="2">CBS 119925</strain>
    </source>
</reference>
<accession>A0A6A6UX31</accession>
<name>A0A6A6UX31_9PLEO</name>
<dbReference type="AlphaFoldDB" id="A0A6A6UX31"/>
<feature type="region of interest" description="Disordered" evidence="1">
    <location>
        <begin position="278"/>
        <end position="326"/>
    </location>
</feature>
<feature type="compositionally biased region" description="Polar residues" evidence="1">
    <location>
        <begin position="244"/>
        <end position="257"/>
    </location>
</feature>
<feature type="compositionally biased region" description="Polar residues" evidence="1">
    <location>
        <begin position="213"/>
        <end position="231"/>
    </location>
</feature>
<protein>
    <submittedName>
        <fullName evidence="2">Uncharacterized protein</fullName>
    </submittedName>
</protein>
<dbReference type="Proteomes" id="UP000799440">
    <property type="component" value="Unassembled WGS sequence"/>
</dbReference>
<feature type="compositionally biased region" description="Basic and acidic residues" evidence="1">
    <location>
        <begin position="194"/>
        <end position="206"/>
    </location>
</feature>
<evidence type="ECO:0000256" key="1">
    <source>
        <dbReference type="SAM" id="MobiDB-lite"/>
    </source>
</evidence>